<dbReference type="Proteomes" id="UP000199385">
    <property type="component" value="Chromosome I"/>
</dbReference>
<reference evidence="2" key="1">
    <citation type="submission" date="2016-06" db="EMBL/GenBank/DDBJ databases">
        <authorList>
            <person name="Varghese N."/>
            <person name="Submissions Spin"/>
        </authorList>
    </citation>
    <scope>NUCLEOTIDE SEQUENCE [LARGE SCALE GENOMIC DNA]</scope>
    <source>
        <strain evidence="2">DSM 44815</strain>
    </source>
</reference>
<keyword evidence="2" id="KW-1185">Reference proteome</keyword>
<dbReference type="EMBL" id="LT594323">
    <property type="protein sequence ID" value="SBT51979.1"/>
    <property type="molecule type" value="Genomic_DNA"/>
</dbReference>
<evidence type="ECO:0000313" key="1">
    <source>
        <dbReference type="EMBL" id="SBT51979.1"/>
    </source>
</evidence>
<name>A0A1A9A790_9ACTN</name>
<gene>
    <name evidence="1" type="ORF">GA0070611_5437</name>
</gene>
<proteinExistence type="predicted"/>
<sequence length="56" mass="6148">MTDLVSAFRELDAADLDCMADVFYRLTETAFDVGKDNWAQVYALIACAAIDALDAQ</sequence>
<evidence type="ECO:0000313" key="2">
    <source>
        <dbReference type="Proteomes" id="UP000199385"/>
    </source>
</evidence>
<protein>
    <submittedName>
        <fullName evidence="1">Uncharacterized protein</fullName>
    </submittedName>
</protein>
<dbReference type="RefSeq" id="WP_167604472.1">
    <property type="nucleotide sequence ID" value="NZ_LT594323.1"/>
</dbReference>
<dbReference type="PATRIC" id="fig|261654.4.peg.5510"/>
<dbReference type="AlphaFoldDB" id="A0A1A9A790"/>
<accession>A0A1A9A790</accession>
<organism evidence="1 2">
    <name type="scientific">Micromonospora auratinigra</name>
    <dbReference type="NCBI Taxonomy" id="261654"/>
    <lineage>
        <taxon>Bacteria</taxon>
        <taxon>Bacillati</taxon>
        <taxon>Actinomycetota</taxon>
        <taxon>Actinomycetes</taxon>
        <taxon>Micromonosporales</taxon>
        <taxon>Micromonosporaceae</taxon>
        <taxon>Micromonospora</taxon>
    </lineage>
</organism>